<reference evidence="1 2" key="1">
    <citation type="submission" date="2019-07" db="EMBL/GenBank/DDBJ databases">
        <title>Whole genome shotgun sequence of Reyranella soli NBRC 108950.</title>
        <authorList>
            <person name="Hosoyama A."/>
            <person name="Uohara A."/>
            <person name="Ohji S."/>
            <person name="Ichikawa N."/>
        </authorList>
    </citation>
    <scope>NUCLEOTIDE SEQUENCE [LARGE SCALE GENOMIC DNA]</scope>
    <source>
        <strain evidence="1 2">NBRC 108950</strain>
    </source>
</reference>
<sequence>MGLREKFHSRERRCDLLDAICDVIIADKGPTRVVVRSMLEADVRAIAADPSALVGSDGPCVAPYGVTGQGKPHPRLYGTFLRLIGHYARDLGLLTLPQAIAKMTGGARRGGPRPSA</sequence>
<gene>
    <name evidence="1" type="ORF">RSO01_11160</name>
</gene>
<evidence type="ECO:0000313" key="1">
    <source>
        <dbReference type="EMBL" id="GEP53950.1"/>
    </source>
</evidence>
<comment type="caution">
    <text evidence="1">The sequence shown here is derived from an EMBL/GenBank/DDBJ whole genome shotgun (WGS) entry which is preliminary data.</text>
</comment>
<name>A0A512N4P3_9HYPH</name>
<dbReference type="OrthoDB" id="9766983at2"/>
<dbReference type="AlphaFoldDB" id="A0A512N4P3"/>
<dbReference type="RefSeq" id="WP_147147050.1">
    <property type="nucleotide sequence ID" value="NZ_BKAJ01000020.1"/>
</dbReference>
<dbReference type="SUPFAM" id="SSF51556">
    <property type="entry name" value="Metallo-dependent hydrolases"/>
    <property type="match status" value="1"/>
</dbReference>
<dbReference type="Proteomes" id="UP000321058">
    <property type="component" value="Unassembled WGS sequence"/>
</dbReference>
<accession>A0A512N4P3</accession>
<dbReference type="EMBL" id="BKAJ01000020">
    <property type="protein sequence ID" value="GEP53950.1"/>
    <property type="molecule type" value="Genomic_DNA"/>
</dbReference>
<dbReference type="InterPro" id="IPR032466">
    <property type="entry name" value="Metal_Hydrolase"/>
</dbReference>
<keyword evidence="2" id="KW-1185">Reference proteome</keyword>
<dbReference type="Gene3D" id="3.20.20.140">
    <property type="entry name" value="Metal-dependent hydrolases"/>
    <property type="match status" value="1"/>
</dbReference>
<organism evidence="1 2">
    <name type="scientific">Reyranella soli</name>
    <dbReference type="NCBI Taxonomy" id="1230389"/>
    <lineage>
        <taxon>Bacteria</taxon>
        <taxon>Pseudomonadati</taxon>
        <taxon>Pseudomonadota</taxon>
        <taxon>Alphaproteobacteria</taxon>
        <taxon>Hyphomicrobiales</taxon>
        <taxon>Reyranellaceae</taxon>
        <taxon>Reyranella</taxon>
    </lineage>
</organism>
<proteinExistence type="predicted"/>
<protein>
    <submittedName>
        <fullName evidence="1">Uncharacterized protein</fullName>
    </submittedName>
</protein>
<evidence type="ECO:0000313" key="2">
    <source>
        <dbReference type="Proteomes" id="UP000321058"/>
    </source>
</evidence>